<dbReference type="Proteomes" id="UP000245956">
    <property type="component" value="Unassembled WGS sequence"/>
</dbReference>
<sequence>MGPGPGRRVGCLTPDRAITAAGCYLSECYHDVYQARAAVLTAGPAQRTPSFVGQRTHHGLALPSAFLFLPFPLVDAARFTLASAAVNAPAPLPCLRPLALPLGWMAGWLCLVVLVFLVKPSLSVQIGTPRRRLLGIFQVCSLLFVAHYKRSKRPCVRVSRCSFAGLDRKDQVVVVVVVVAVREPGPPILPTYFQPLPPSSAQLDTRRAIVLAVATIFDLPQSTWQSWAPASWPRLPRVDEKARLAGLASLLNTSSTPHPADFTQLSLSVSVSVPVSLYFSLYPPPSPRSLTPGPVWLDTHGTGHCTVSGRTVLRPITQQLNPDLAATNPLTLGRRPLRLINS</sequence>
<dbReference type="AlphaFoldDB" id="A0A2U3E1M2"/>
<organism evidence="1 2">
    <name type="scientific">Purpureocillium lilacinum</name>
    <name type="common">Paecilomyces lilacinus</name>
    <dbReference type="NCBI Taxonomy" id="33203"/>
    <lineage>
        <taxon>Eukaryota</taxon>
        <taxon>Fungi</taxon>
        <taxon>Dikarya</taxon>
        <taxon>Ascomycota</taxon>
        <taxon>Pezizomycotina</taxon>
        <taxon>Sordariomycetes</taxon>
        <taxon>Hypocreomycetidae</taxon>
        <taxon>Hypocreales</taxon>
        <taxon>Ophiocordycipitaceae</taxon>
        <taxon>Purpureocillium</taxon>
    </lineage>
</organism>
<name>A0A2U3E1M2_PURLI</name>
<evidence type="ECO:0000313" key="2">
    <source>
        <dbReference type="Proteomes" id="UP000245956"/>
    </source>
</evidence>
<evidence type="ECO:0000313" key="1">
    <source>
        <dbReference type="EMBL" id="PWI68411.1"/>
    </source>
</evidence>
<protein>
    <submittedName>
        <fullName evidence="1">Uncharacterized protein</fullName>
    </submittedName>
</protein>
<dbReference type="EMBL" id="LCWV01000015">
    <property type="protein sequence ID" value="PWI68411.1"/>
    <property type="molecule type" value="Genomic_DNA"/>
</dbReference>
<comment type="caution">
    <text evidence="1">The sequence shown here is derived from an EMBL/GenBank/DDBJ whole genome shotgun (WGS) entry which is preliminary data.</text>
</comment>
<reference evidence="1 2" key="1">
    <citation type="journal article" date="2016" name="Front. Microbiol.">
        <title>Genome and transcriptome sequences reveal the specific parasitism of the nematophagous Purpureocillium lilacinum 36-1.</title>
        <authorList>
            <person name="Xie J."/>
            <person name="Li S."/>
            <person name="Mo C."/>
            <person name="Xiao X."/>
            <person name="Peng D."/>
            <person name="Wang G."/>
            <person name="Xiao Y."/>
        </authorList>
    </citation>
    <scope>NUCLEOTIDE SEQUENCE [LARGE SCALE GENOMIC DNA]</scope>
    <source>
        <strain evidence="1 2">36-1</strain>
    </source>
</reference>
<accession>A0A2U3E1M2</accession>
<gene>
    <name evidence="1" type="ORF">PCL_02180</name>
</gene>
<proteinExistence type="predicted"/>